<keyword evidence="1" id="KW-0813">Transport</keyword>
<name>A0A7C3YZ27_UNCW3</name>
<dbReference type="GO" id="GO:0046961">
    <property type="term" value="F:proton-transporting ATPase activity, rotational mechanism"/>
    <property type="evidence" value="ECO:0007669"/>
    <property type="project" value="InterPro"/>
</dbReference>
<dbReference type="InterPro" id="IPR002843">
    <property type="entry name" value="ATPase_V0-cplx_csu/dsu"/>
</dbReference>
<gene>
    <name evidence="3" type="ORF">ENX07_00680</name>
</gene>
<evidence type="ECO:0000313" key="3">
    <source>
        <dbReference type="EMBL" id="HGE98577.1"/>
    </source>
</evidence>
<organism evidence="3">
    <name type="scientific">candidate division WOR-3 bacterium</name>
    <dbReference type="NCBI Taxonomy" id="2052148"/>
    <lineage>
        <taxon>Bacteria</taxon>
        <taxon>Bacteria division WOR-3</taxon>
    </lineage>
</organism>
<accession>A0A7C3YZ27</accession>
<comment type="caution">
    <text evidence="3">The sequence shown here is derived from an EMBL/GenBank/DDBJ whole genome shotgun (WGS) entry which is preliminary data.</text>
</comment>
<evidence type="ECO:0000256" key="2">
    <source>
        <dbReference type="ARBA" id="ARBA00023065"/>
    </source>
</evidence>
<evidence type="ECO:0000256" key="1">
    <source>
        <dbReference type="ARBA" id="ARBA00022448"/>
    </source>
</evidence>
<dbReference type="AlphaFoldDB" id="A0A7C3YZ27"/>
<proteinExistence type="predicted"/>
<evidence type="ECO:0008006" key="4">
    <source>
        <dbReference type="Google" id="ProtNLM"/>
    </source>
</evidence>
<sequence>MVALDEGLFFPIIELLNMNRKGTVILYREDPSYGFVSGRIRFRERFFLTESDYERLLKAESEDEFRSLLSATPYEQFKERDPLALLQRAEWENHLFLREYANSPELLKILLFPFDLHNLKLYAKGLKLKKDLSLYSSPFGYFSYPDFPPFLLQRLKKENLSDDEIEIAFFGYIYSLAEKEFPFLAQYLSLLADEKNILALLRIVRFSLPPFPFFPFGNYPEDFFLSLLSLPLSEIPERFPFPYSGIIREALPFIAEGNFGFLRLEKRLGRLILSFLRQTQSQIFGYEVLATYYLLKRQEIENLRRIYLARFFYKITHPAILQELVVR</sequence>
<protein>
    <recommendedName>
        <fullName evidence="4">V-type ATP synthase subunit C</fullName>
    </recommendedName>
</protein>
<dbReference type="SUPFAM" id="SSF103486">
    <property type="entry name" value="V-type ATP synthase subunit C"/>
    <property type="match status" value="1"/>
</dbReference>
<keyword evidence="2" id="KW-0406">Ion transport</keyword>
<dbReference type="Pfam" id="PF01992">
    <property type="entry name" value="vATP-synt_AC39"/>
    <property type="match status" value="1"/>
</dbReference>
<dbReference type="EMBL" id="DTMQ01000008">
    <property type="protein sequence ID" value="HGE98577.1"/>
    <property type="molecule type" value="Genomic_DNA"/>
</dbReference>
<reference evidence="3" key="1">
    <citation type="journal article" date="2020" name="mSystems">
        <title>Genome- and Community-Level Interaction Insights into Carbon Utilization and Element Cycling Functions of Hydrothermarchaeota in Hydrothermal Sediment.</title>
        <authorList>
            <person name="Zhou Z."/>
            <person name="Liu Y."/>
            <person name="Xu W."/>
            <person name="Pan J."/>
            <person name="Luo Z.H."/>
            <person name="Li M."/>
        </authorList>
    </citation>
    <scope>NUCLEOTIDE SEQUENCE [LARGE SCALE GENOMIC DNA]</scope>
    <source>
        <strain evidence="3">SpSt-906</strain>
    </source>
</reference>
<dbReference type="Gene3D" id="1.10.132.50">
    <property type="entry name" value="ATP synthase (C/AC39) subunit, domain 3"/>
    <property type="match status" value="1"/>
</dbReference>
<dbReference type="InterPro" id="IPR036079">
    <property type="entry name" value="ATPase_csu/dsu_sf"/>
</dbReference>
<dbReference type="InterPro" id="IPR044911">
    <property type="entry name" value="V-type_ATPase_csu/dsu_dom_3"/>
</dbReference>